<comment type="caution">
    <text evidence="4">The sequence shown here is derived from an EMBL/GenBank/DDBJ whole genome shotgun (WGS) entry which is preliminary data.</text>
</comment>
<sequence length="68" mass="7897">MGLADTRGTLFNHYAKILEQVNPKIFLVENVKGLTTHDHGRTLKTMIKVFEDLEYKKTYSESLRQSQL</sequence>
<dbReference type="InterPro" id="IPR029063">
    <property type="entry name" value="SAM-dependent_MTases_sf"/>
</dbReference>
<dbReference type="HOGENOM" id="CLU_2791583_0_0_11"/>
<evidence type="ECO:0000256" key="3">
    <source>
        <dbReference type="ARBA" id="ARBA00022747"/>
    </source>
</evidence>
<dbReference type="eggNOG" id="COG0270">
    <property type="taxonomic scope" value="Bacteria"/>
</dbReference>
<dbReference type="Gene3D" id="3.40.50.150">
    <property type="entry name" value="Vaccinia Virus protein VP39"/>
    <property type="match status" value="1"/>
</dbReference>
<dbReference type="GO" id="GO:0008168">
    <property type="term" value="F:methyltransferase activity"/>
    <property type="evidence" value="ECO:0007669"/>
    <property type="project" value="UniProtKB-KW"/>
</dbReference>
<keyword evidence="1" id="KW-0489">Methyltransferase</keyword>
<evidence type="ECO:0000313" key="5">
    <source>
        <dbReference type="Proteomes" id="UP000005777"/>
    </source>
</evidence>
<dbReference type="EMBL" id="ADCX01000008">
    <property type="protein sequence ID" value="EQW14657.1"/>
    <property type="molecule type" value="Genomic_DNA"/>
</dbReference>
<dbReference type="GO" id="GO:0032259">
    <property type="term" value="P:methylation"/>
    <property type="evidence" value="ECO:0007669"/>
    <property type="project" value="UniProtKB-KW"/>
</dbReference>
<evidence type="ECO:0000313" key="4">
    <source>
        <dbReference type="EMBL" id="EQW14657.1"/>
    </source>
</evidence>
<organism evidence="4 5">
    <name type="scientific">Scardovia inopinata F0304</name>
    <dbReference type="NCBI Taxonomy" id="641146"/>
    <lineage>
        <taxon>Bacteria</taxon>
        <taxon>Bacillati</taxon>
        <taxon>Actinomycetota</taxon>
        <taxon>Actinomycetes</taxon>
        <taxon>Bifidobacteriales</taxon>
        <taxon>Bifidobacteriaceae</taxon>
        <taxon>Scardovia</taxon>
    </lineage>
</organism>
<evidence type="ECO:0000256" key="2">
    <source>
        <dbReference type="ARBA" id="ARBA00022679"/>
    </source>
</evidence>
<proteinExistence type="predicted"/>
<keyword evidence="5" id="KW-1185">Reference proteome</keyword>
<accession>W1MX96</accession>
<dbReference type="GO" id="GO:0009307">
    <property type="term" value="P:DNA restriction-modification system"/>
    <property type="evidence" value="ECO:0007669"/>
    <property type="project" value="UniProtKB-KW"/>
</dbReference>
<keyword evidence="2" id="KW-0808">Transferase</keyword>
<gene>
    <name evidence="4" type="ORF">HMPREF9020_01546</name>
</gene>
<reference evidence="4 5" key="1">
    <citation type="submission" date="2012-01" db="EMBL/GenBank/DDBJ databases">
        <title>The Genome Sequence of Scardovia inopinata F0304.</title>
        <authorList>
            <consortium name="The Broad Institute Genome Sequencing Platform"/>
            <person name="Earl A."/>
            <person name="Ward D."/>
            <person name="Feldgarden M."/>
            <person name="Gevers D."/>
            <person name="Izard J."/>
            <person name="Baranova O.V."/>
            <person name="Blanton J.M."/>
            <person name="Tanner A.C."/>
            <person name="Dewhirst F.E."/>
            <person name="Young S.K."/>
            <person name="Zeng Q."/>
            <person name="Gargeya S."/>
            <person name="Fitzgerald M."/>
            <person name="Haas B."/>
            <person name="Abouelleil A."/>
            <person name="Alvarado L."/>
            <person name="Arachchi H.M."/>
            <person name="Berlin A."/>
            <person name="Chapman S.B."/>
            <person name="Gearin G."/>
            <person name="Goldberg J."/>
            <person name="Griggs A."/>
            <person name="Gujja S."/>
            <person name="Hansen M."/>
            <person name="Heiman D."/>
            <person name="Howarth C."/>
            <person name="Larimer J."/>
            <person name="Lui A."/>
            <person name="MacDonald P.J."/>
            <person name="McCowen C."/>
            <person name="Montmayeur A."/>
            <person name="Murphy C."/>
            <person name="Neiman D."/>
            <person name="Pearson M."/>
            <person name="Priest M."/>
            <person name="Roberts A."/>
            <person name="Saif S."/>
            <person name="Shea T."/>
            <person name="Sisk P."/>
            <person name="Stolte C."/>
            <person name="Sykes S."/>
            <person name="Wortman J."/>
            <person name="Nusbaum C."/>
            <person name="Birren B."/>
        </authorList>
    </citation>
    <scope>NUCLEOTIDE SEQUENCE [LARGE SCALE GENOMIC DNA]</scope>
    <source>
        <strain evidence="4 5">F0304</strain>
    </source>
</reference>
<keyword evidence="3" id="KW-0680">Restriction system</keyword>
<name>W1MX96_SCAIO</name>
<dbReference type="Pfam" id="PF00145">
    <property type="entry name" value="DNA_methylase"/>
    <property type="match status" value="1"/>
</dbReference>
<dbReference type="Proteomes" id="UP000005777">
    <property type="component" value="Unassembled WGS sequence"/>
</dbReference>
<dbReference type="InterPro" id="IPR001525">
    <property type="entry name" value="C5_MeTfrase"/>
</dbReference>
<evidence type="ECO:0000256" key="1">
    <source>
        <dbReference type="ARBA" id="ARBA00022603"/>
    </source>
</evidence>
<dbReference type="AlphaFoldDB" id="W1MX96"/>
<dbReference type="SUPFAM" id="SSF53335">
    <property type="entry name" value="S-adenosyl-L-methionine-dependent methyltransferases"/>
    <property type="match status" value="1"/>
</dbReference>
<protein>
    <submittedName>
        <fullName evidence="4">Uncharacterized protein</fullName>
    </submittedName>
</protein>